<gene>
    <name evidence="1" type="ORF">PITG_10268</name>
</gene>
<sequence>MADERSGLPRGASFPSEQFSAKYSTSASSISGVQLVYAARALPLVLTSGVPSSAILRAVVAGMPLQSVPRAQSLTLVYASSTRVQAASPSFGSLGIVAHSTEPNGTYDALVILSDGQLHDLKGKTLFNLLRLKVDVSIDKRGFAINASEHSPGAKHDISKFKDCKVFHLAKLVNPSDDDSPLDDGPLREKNPNEWSLLAYKGY</sequence>
<dbReference type="OrthoDB" id="116425at2759"/>
<reference evidence="2" key="1">
    <citation type="journal article" date="2009" name="Nature">
        <title>Genome sequence and analysis of the Irish potato famine pathogen Phytophthora infestans.</title>
        <authorList>
            <consortium name="The Broad Institute Genome Sequencing Platform"/>
            <person name="Haas B.J."/>
            <person name="Kamoun S."/>
            <person name="Zody M.C."/>
            <person name="Jiang R.H."/>
            <person name="Handsaker R.E."/>
            <person name="Cano L.M."/>
            <person name="Grabherr M."/>
            <person name="Kodira C.D."/>
            <person name="Raffaele S."/>
            <person name="Torto-Alalibo T."/>
            <person name="Bozkurt T.O."/>
            <person name="Ah-Fong A.M."/>
            <person name="Alvarado L."/>
            <person name="Anderson V.L."/>
            <person name="Armstrong M.R."/>
            <person name="Avrova A."/>
            <person name="Baxter L."/>
            <person name="Beynon J."/>
            <person name="Boevink P.C."/>
            <person name="Bollmann S.R."/>
            <person name="Bos J.I."/>
            <person name="Bulone V."/>
            <person name="Cai G."/>
            <person name="Cakir C."/>
            <person name="Carrington J.C."/>
            <person name="Chawner M."/>
            <person name="Conti L."/>
            <person name="Costanzo S."/>
            <person name="Ewan R."/>
            <person name="Fahlgren N."/>
            <person name="Fischbach M.A."/>
            <person name="Fugelstad J."/>
            <person name="Gilroy E.M."/>
            <person name="Gnerre S."/>
            <person name="Green P.J."/>
            <person name="Grenville-Briggs L.J."/>
            <person name="Griffith J."/>
            <person name="Grunwald N.J."/>
            <person name="Horn K."/>
            <person name="Horner N.R."/>
            <person name="Hu C.H."/>
            <person name="Huitema E."/>
            <person name="Jeong D.H."/>
            <person name="Jones A.M."/>
            <person name="Jones J.D."/>
            <person name="Jones R.W."/>
            <person name="Karlsson E.K."/>
            <person name="Kunjeti S.G."/>
            <person name="Lamour K."/>
            <person name="Liu Z."/>
            <person name="Ma L."/>
            <person name="Maclean D."/>
            <person name="Chibucos M.C."/>
            <person name="McDonald H."/>
            <person name="McWalters J."/>
            <person name="Meijer H.J."/>
            <person name="Morgan W."/>
            <person name="Morris P.F."/>
            <person name="Munro C.A."/>
            <person name="O'Neill K."/>
            <person name="Ospina-Giraldo M."/>
            <person name="Pinzon A."/>
            <person name="Pritchard L."/>
            <person name="Ramsahoye B."/>
            <person name="Ren Q."/>
            <person name="Restrepo S."/>
            <person name="Roy S."/>
            <person name="Sadanandom A."/>
            <person name="Savidor A."/>
            <person name="Schornack S."/>
            <person name="Schwartz D.C."/>
            <person name="Schumann U.D."/>
            <person name="Schwessinger B."/>
            <person name="Seyer L."/>
            <person name="Sharpe T."/>
            <person name="Silvar C."/>
            <person name="Song J."/>
            <person name="Studholme D.J."/>
            <person name="Sykes S."/>
            <person name="Thines M."/>
            <person name="van de Vondervoort P.J."/>
            <person name="Phuntumart V."/>
            <person name="Wawra S."/>
            <person name="Weide R."/>
            <person name="Win J."/>
            <person name="Young C."/>
            <person name="Zhou S."/>
            <person name="Fry W."/>
            <person name="Meyers B.C."/>
            <person name="van West P."/>
            <person name="Ristaino J."/>
            <person name="Govers F."/>
            <person name="Birch P.R."/>
            <person name="Whisson S.C."/>
            <person name="Judelson H.S."/>
            <person name="Nusbaum C."/>
        </authorList>
    </citation>
    <scope>NUCLEOTIDE SEQUENCE [LARGE SCALE GENOMIC DNA]</scope>
    <source>
        <strain evidence="2">T30-4</strain>
    </source>
</reference>
<evidence type="ECO:0000313" key="2">
    <source>
        <dbReference type="Proteomes" id="UP000006643"/>
    </source>
</evidence>
<evidence type="ECO:0000313" key="1">
    <source>
        <dbReference type="EMBL" id="EEY56766.1"/>
    </source>
</evidence>
<dbReference type="eggNOG" id="ENOG502SMY9">
    <property type="taxonomic scope" value="Eukaryota"/>
</dbReference>
<dbReference type="HOGENOM" id="CLU_1351213_0_0_1"/>
<keyword evidence="2" id="KW-1185">Reference proteome</keyword>
<dbReference type="RefSeq" id="XP_002902094.1">
    <property type="nucleotide sequence ID" value="XM_002902048.1"/>
</dbReference>
<dbReference type="EMBL" id="DS028135">
    <property type="protein sequence ID" value="EEY56766.1"/>
    <property type="molecule type" value="Genomic_DNA"/>
</dbReference>
<dbReference type="AlphaFoldDB" id="D0NEX7"/>
<protein>
    <submittedName>
        <fullName evidence="1">Uncharacterized protein</fullName>
    </submittedName>
</protein>
<dbReference type="InParanoid" id="D0NEX7"/>
<dbReference type="KEGG" id="pif:PITG_10268"/>
<name>D0NEX7_PHYIT</name>
<accession>D0NEX7</accession>
<dbReference type="Proteomes" id="UP000006643">
    <property type="component" value="Unassembled WGS sequence"/>
</dbReference>
<organism evidence="1 2">
    <name type="scientific">Phytophthora infestans (strain T30-4)</name>
    <name type="common">Potato late blight agent</name>
    <dbReference type="NCBI Taxonomy" id="403677"/>
    <lineage>
        <taxon>Eukaryota</taxon>
        <taxon>Sar</taxon>
        <taxon>Stramenopiles</taxon>
        <taxon>Oomycota</taxon>
        <taxon>Peronosporomycetes</taxon>
        <taxon>Peronosporales</taxon>
        <taxon>Peronosporaceae</taxon>
        <taxon>Phytophthora</taxon>
    </lineage>
</organism>
<dbReference type="GeneID" id="9473905"/>
<dbReference type="VEuPathDB" id="FungiDB:PITG_10268"/>
<proteinExistence type="predicted"/>